<reference evidence="2" key="1">
    <citation type="submission" date="2021-09" db="EMBL/GenBank/DDBJ databases">
        <title>The genome of Mauremys mutica provides insights into the evolution of semi-aquatic lifestyle.</title>
        <authorList>
            <person name="Gong S."/>
            <person name="Gao Y."/>
        </authorList>
    </citation>
    <scope>NUCLEOTIDE SEQUENCE</scope>
    <source>
        <strain evidence="2">MM-2020</strain>
        <tissue evidence="2">Muscle</tissue>
    </source>
</reference>
<keyword evidence="3" id="KW-1185">Reference proteome</keyword>
<proteinExistence type="predicted"/>
<protein>
    <submittedName>
        <fullName evidence="2">Uncharacterized protein</fullName>
    </submittedName>
</protein>
<dbReference type="EMBL" id="JAHDVG010000463">
    <property type="protein sequence ID" value="KAH1186457.1"/>
    <property type="molecule type" value="Genomic_DNA"/>
</dbReference>
<gene>
    <name evidence="2" type="ORF">KIL84_019206</name>
</gene>
<evidence type="ECO:0000313" key="2">
    <source>
        <dbReference type="EMBL" id="KAH1186457.1"/>
    </source>
</evidence>
<dbReference type="AlphaFoldDB" id="A0A9D3XUW3"/>
<comment type="caution">
    <text evidence="2">The sequence shown here is derived from an EMBL/GenBank/DDBJ whole genome shotgun (WGS) entry which is preliminary data.</text>
</comment>
<feature type="region of interest" description="Disordered" evidence="1">
    <location>
        <begin position="170"/>
        <end position="193"/>
    </location>
</feature>
<accession>A0A9D3XUW3</accession>
<sequence>MRTSYKKCSALYKQYILIAWQIQPGVSHPLLTTHQEPEALAKLVQGGPILQPRMKDLGHCSGSDVWASSAAGPPAPTPAHGYAGGGGGRTNHTAPSLSLRLLPRHCPPGRTVTAALGSAPAPRRGPVRLGPAVGVGVGGREGCEAWPSPLHPTLWAGGAGVQAAPRALSPWGSPRGRLPRLHRAVPRSGPARV</sequence>
<organism evidence="2 3">
    <name type="scientific">Mauremys mutica</name>
    <name type="common">yellowpond turtle</name>
    <dbReference type="NCBI Taxonomy" id="74926"/>
    <lineage>
        <taxon>Eukaryota</taxon>
        <taxon>Metazoa</taxon>
        <taxon>Chordata</taxon>
        <taxon>Craniata</taxon>
        <taxon>Vertebrata</taxon>
        <taxon>Euteleostomi</taxon>
        <taxon>Archelosauria</taxon>
        <taxon>Testudinata</taxon>
        <taxon>Testudines</taxon>
        <taxon>Cryptodira</taxon>
        <taxon>Durocryptodira</taxon>
        <taxon>Testudinoidea</taxon>
        <taxon>Geoemydidae</taxon>
        <taxon>Geoemydinae</taxon>
        <taxon>Mauremys</taxon>
    </lineage>
</organism>
<evidence type="ECO:0000313" key="3">
    <source>
        <dbReference type="Proteomes" id="UP000827986"/>
    </source>
</evidence>
<feature type="region of interest" description="Disordered" evidence="1">
    <location>
        <begin position="65"/>
        <end position="92"/>
    </location>
</feature>
<dbReference type="Proteomes" id="UP000827986">
    <property type="component" value="Unassembled WGS sequence"/>
</dbReference>
<evidence type="ECO:0000256" key="1">
    <source>
        <dbReference type="SAM" id="MobiDB-lite"/>
    </source>
</evidence>
<name>A0A9D3XUW3_9SAUR</name>